<organism evidence="3">
    <name type="scientific">Cucumis melo</name>
    <name type="common">Muskmelon</name>
    <dbReference type="NCBI Taxonomy" id="3656"/>
    <lineage>
        <taxon>Eukaryota</taxon>
        <taxon>Viridiplantae</taxon>
        <taxon>Streptophyta</taxon>
        <taxon>Embryophyta</taxon>
        <taxon>Tracheophyta</taxon>
        <taxon>Spermatophyta</taxon>
        <taxon>Magnoliopsida</taxon>
        <taxon>eudicotyledons</taxon>
        <taxon>Gunneridae</taxon>
        <taxon>Pentapetalae</taxon>
        <taxon>rosids</taxon>
        <taxon>fabids</taxon>
        <taxon>Cucurbitales</taxon>
        <taxon>Cucurbitaceae</taxon>
        <taxon>Benincaseae</taxon>
        <taxon>Cucumis</taxon>
    </lineage>
</organism>
<accession>A0A9I9DKK9</accession>
<feature type="region of interest" description="Disordered" evidence="2">
    <location>
        <begin position="99"/>
        <end position="118"/>
    </location>
</feature>
<feature type="compositionally biased region" description="Basic and acidic residues" evidence="2">
    <location>
        <begin position="100"/>
        <end position="115"/>
    </location>
</feature>
<protein>
    <submittedName>
        <fullName evidence="3">Uncharacterized protein</fullName>
    </submittedName>
</protein>
<feature type="coiled-coil region" evidence="1">
    <location>
        <begin position="319"/>
        <end position="374"/>
    </location>
</feature>
<dbReference type="EnsemblPlants" id="MELO3C019765.2.1">
    <property type="protein sequence ID" value="MELO3C019765.2.1"/>
    <property type="gene ID" value="MELO3C019765.2"/>
</dbReference>
<evidence type="ECO:0000256" key="1">
    <source>
        <dbReference type="SAM" id="Coils"/>
    </source>
</evidence>
<evidence type="ECO:0000256" key="2">
    <source>
        <dbReference type="SAM" id="MobiDB-lite"/>
    </source>
</evidence>
<sequence>MPPAITLDNILYHWKICTRPNILSELYLPTHSLEPCKHVMQRFTNWWTTRHRTYFEDNKQHLVSSVIRPPSQPKLPSNRGSNLGGKEIRLVEAMAPTLEEEVKEHKDESDSNKSDHHWKRSLKKAKLSYDDLDGRGLSALGVPDVPPLSPLNDCLEGLIELGSDESLTGPYAVDSVIEEVGTLNTPVSKPAEQSLRPSALLKEIRRGKMKKTTLCMWEDIQDKIRRTPFEYIRRLRPKIATVLSGIKKIHVDSLTPLEEYLNSYLKRVDNFNDVQSSYSAQLLSTDKARQLDEKTSVIKEALTLMDQLRGDTKVIQEIVVQLSLENKELERRLQSINVEFEQLSILPCEKAEVIDQQKLEVAKLHDEVNTLESTPPITEEAIEVLARVRKSMEVAHEEFKNFKWKL</sequence>
<evidence type="ECO:0000313" key="3">
    <source>
        <dbReference type="EnsemblPlants" id="MELO3C019765.2.1"/>
    </source>
</evidence>
<proteinExistence type="predicted"/>
<keyword evidence="1" id="KW-0175">Coiled coil</keyword>
<dbReference type="Gramene" id="MELO3C019765.2.1">
    <property type="protein sequence ID" value="MELO3C019765.2.1"/>
    <property type="gene ID" value="MELO3C019765.2"/>
</dbReference>
<name>A0A9I9DKK9_CUCME</name>
<dbReference type="AlphaFoldDB" id="A0A9I9DKK9"/>
<reference evidence="3" key="1">
    <citation type="submission" date="2023-03" db="UniProtKB">
        <authorList>
            <consortium name="EnsemblPlants"/>
        </authorList>
    </citation>
    <scope>IDENTIFICATION</scope>
</reference>